<name>A0A0R2SEI6_9GAMM</name>
<proteinExistence type="predicted"/>
<dbReference type="InterPro" id="IPR021730">
    <property type="entry name" value="YdbH"/>
</dbReference>
<comment type="caution">
    <text evidence="1">The sequence shown here is derived from an EMBL/GenBank/DDBJ whole genome shotgun (WGS) entry which is preliminary data.</text>
</comment>
<dbReference type="Pfam" id="PF11739">
    <property type="entry name" value="YdbH-like"/>
    <property type="match status" value="1"/>
</dbReference>
<dbReference type="Proteomes" id="UP000051934">
    <property type="component" value="Unassembled WGS sequence"/>
</dbReference>
<accession>A0A0R2SEI6</accession>
<evidence type="ECO:0000313" key="1">
    <source>
        <dbReference type="EMBL" id="KRO73239.1"/>
    </source>
</evidence>
<sequence length="825" mass="87413">MSITLRALKKPLLIAAASVLAAVIGGCALLLAAPAMIINPLAKNIALSQGIVLQKLVIDAPVRAKRHKGRRVFTLSIETASGVYEGDSFEIIDTEIAFGLRDLVAGRLDSIAIAEAKIRAPAKASETESLLQPSVSAQLAPLFLLQQQLLSFPVNSLSIKSMLLTLGADDSLAPQIRAELNVFKLPDGGMDIDLVAEIAENALNSEAGPLSLTAALALPEQDRMTFSAKLALDGDEAIVSGTAEKDAFALSIEADTGFASLVDLSALIQQIVGSNDEMTVRVPNEKITLAIEAEGEQLALRITPSTLEVSTALLKDAVSRVTVSNADVTCTRLERCAGELTLIMLAEPSGSAWFSIPMSAESEILAEADANTVQSPRTLLQLKMLLVELPLKFAYQAGEIDLSSPLSTLRLGPWQTQSSSGELVFELRDLMAHLGRVSSIRGKIDSTEATFNLAGVELNSPRLSASIDADTLDATAVAELSIAGKPFAGASIAHSFARDTGSLDLRIEPAGFSLKSPLSAWVNPPDLQTLVGKADLVAGKLEMRIDLGWSRQQSNAWVLGGPLVAKINAVSGFAGETLFVGASTEIFAELAYSQEQEFTLFTAQPTAFSVANIDSGFQFDNIRLDYLFALDPSSYNFTVKAIRADFLGGEITIPTFTLAGSSQNLYQEQAIDVVLSGIDLGSIVSLANYPEVVVQGSISGYLPLSLKQDENGSTVTVSEGLISALKPGGSIRYTPLGGITSGNQSIQLVNEALANYQFTTLDTTLELDEAGELSLGVVLSGSNPELNAGQAINLNVNINDNLRSLLQSLQASRKLTEELEQRLAK</sequence>
<gene>
    <name evidence="1" type="ORF">ABR69_02180</name>
</gene>
<dbReference type="PROSITE" id="PS51257">
    <property type="entry name" value="PROKAR_LIPOPROTEIN"/>
    <property type="match status" value="1"/>
</dbReference>
<organism evidence="1 2">
    <name type="scientific">OM182 bacterium BACL3 MAG-120507-bin80</name>
    <dbReference type="NCBI Taxonomy" id="1655577"/>
    <lineage>
        <taxon>Bacteria</taxon>
        <taxon>Pseudomonadati</taxon>
        <taxon>Pseudomonadota</taxon>
        <taxon>Gammaproteobacteria</taxon>
        <taxon>OMG group</taxon>
        <taxon>OM182 clade</taxon>
    </lineage>
</organism>
<dbReference type="EMBL" id="LIBB01000016">
    <property type="protein sequence ID" value="KRO73239.1"/>
    <property type="molecule type" value="Genomic_DNA"/>
</dbReference>
<reference evidence="1 2" key="1">
    <citation type="submission" date="2015-10" db="EMBL/GenBank/DDBJ databases">
        <title>Metagenome-Assembled Genomes uncover a global brackish microbiome.</title>
        <authorList>
            <person name="Hugerth L.W."/>
            <person name="Larsson J."/>
            <person name="Alneberg J."/>
            <person name="Lindh M.V."/>
            <person name="Legrand C."/>
            <person name="Pinhassi J."/>
            <person name="Andersson A.F."/>
        </authorList>
    </citation>
    <scope>NUCLEOTIDE SEQUENCE [LARGE SCALE GENOMIC DNA]</scope>
    <source>
        <strain evidence="1">BACL4 MAG-120507-bin80</strain>
    </source>
</reference>
<dbReference type="AlphaFoldDB" id="A0A0R2SEI6"/>
<protein>
    <submittedName>
        <fullName evidence="1">Uncharacterized protein</fullName>
    </submittedName>
</protein>
<evidence type="ECO:0000313" key="2">
    <source>
        <dbReference type="Proteomes" id="UP000051934"/>
    </source>
</evidence>